<protein>
    <submittedName>
        <fullName evidence="3">Nitrogenase-associated protein</fullName>
    </submittedName>
</protein>
<gene>
    <name evidence="3" type="ORF">JAZ04_00850</name>
</gene>
<dbReference type="PANTHER" id="PTHR30041:SF8">
    <property type="entry name" value="PROTEIN YFFB"/>
    <property type="match status" value="1"/>
</dbReference>
<sequence length="138" mass="15565">MTDLVFYEKPGCIGNKQQKAILRRLGISLEVRDILSETWTAENLRSFFGNKAISAWFNESAPLVKSGEIETDHLDETEALRLMVEQPILIKRPLMIYQSLKQSGFTVGPVLDYLGVNLNDGQKMETCPMSDQLCETVP</sequence>
<dbReference type="PANTHER" id="PTHR30041">
    <property type="entry name" value="ARSENATE REDUCTASE"/>
    <property type="match status" value="1"/>
</dbReference>
<dbReference type="PROSITE" id="PS51353">
    <property type="entry name" value="ARSC"/>
    <property type="match status" value="1"/>
</dbReference>
<dbReference type="Pfam" id="PF03960">
    <property type="entry name" value="ArsC"/>
    <property type="match status" value="1"/>
</dbReference>
<evidence type="ECO:0000256" key="1">
    <source>
        <dbReference type="ARBA" id="ARBA00007198"/>
    </source>
</evidence>
<name>A0A9E4K0I6_9GAMM</name>
<dbReference type="SUPFAM" id="SSF52833">
    <property type="entry name" value="Thioredoxin-like"/>
    <property type="match status" value="1"/>
</dbReference>
<comment type="similarity">
    <text evidence="1 2">Belongs to the ArsC family.</text>
</comment>
<dbReference type="Proteomes" id="UP000886687">
    <property type="component" value="Unassembled WGS sequence"/>
</dbReference>
<reference evidence="3" key="1">
    <citation type="journal article" date="2021" name="Proc. Natl. Acad. Sci. U.S.A.">
        <title>Global biogeography of chemosynthetic symbionts reveals both localized and globally distributed symbiont groups. .</title>
        <authorList>
            <person name="Osvatic J.T."/>
            <person name="Wilkins L.G.E."/>
            <person name="Leibrecht L."/>
            <person name="Leray M."/>
            <person name="Zauner S."/>
            <person name="Polzin J."/>
            <person name="Camacho Y."/>
            <person name="Gros O."/>
            <person name="van Gils J.A."/>
            <person name="Eisen J.A."/>
            <person name="Petersen J.M."/>
            <person name="Yuen B."/>
        </authorList>
    </citation>
    <scope>NUCLEOTIDE SEQUENCE</scope>
    <source>
        <strain evidence="3">MAGL173</strain>
    </source>
</reference>
<dbReference type="Gene3D" id="3.40.30.10">
    <property type="entry name" value="Glutaredoxin"/>
    <property type="match status" value="1"/>
</dbReference>
<dbReference type="InterPro" id="IPR036249">
    <property type="entry name" value="Thioredoxin-like_sf"/>
</dbReference>
<dbReference type="InterPro" id="IPR006660">
    <property type="entry name" value="Arsenate_reductase-like"/>
</dbReference>
<accession>A0A9E4K0I6</accession>
<dbReference type="NCBIfam" id="TIGR01616">
    <property type="entry name" value="nitro_assoc"/>
    <property type="match status" value="1"/>
</dbReference>
<dbReference type="InterPro" id="IPR006503">
    <property type="entry name" value="Nase-assoc"/>
</dbReference>
<comment type="caution">
    <text evidence="3">The sequence shown here is derived from an EMBL/GenBank/DDBJ whole genome shotgun (WGS) entry which is preliminary data.</text>
</comment>
<evidence type="ECO:0000313" key="4">
    <source>
        <dbReference type="Proteomes" id="UP000886687"/>
    </source>
</evidence>
<proteinExistence type="inferred from homology"/>
<organism evidence="3 4">
    <name type="scientific">Candidatus Thiodiazotropha lotti</name>
    <dbReference type="NCBI Taxonomy" id="2792787"/>
    <lineage>
        <taxon>Bacteria</taxon>
        <taxon>Pseudomonadati</taxon>
        <taxon>Pseudomonadota</taxon>
        <taxon>Gammaproteobacteria</taxon>
        <taxon>Chromatiales</taxon>
        <taxon>Sedimenticolaceae</taxon>
        <taxon>Candidatus Thiodiazotropha</taxon>
    </lineage>
</organism>
<dbReference type="EMBL" id="JAEPDI010000001">
    <property type="protein sequence ID" value="MCG7937392.1"/>
    <property type="molecule type" value="Genomic_DNA"/>
</dbReference>
<evidence type="ECO:0000256" key="2">
    <source>
        <dbReference type="PROSITE-ProRule" id="PRU01282"/>
    </source>
</evidence>
<evidence type="ECO:0000313" key="3">
    <source>
        <dbReference type="EMBL" id="MCG7937392.1"/>
    </source>
</evidence>
<dbReference type="AlphaFoldDB" id="A0A9E4K0I6"/>